<dbReference type="PANTHER" id="PTHR30246">
    <property type="entry name" value="2-KETO-3-DEOXY-6-PHOSPHOGLUCONATE ALDOLASE"/>
    <property type="match status" value="1"/>
</dbReference>
<comment type="similarity">
    <text evidence="3">Belongs to the KHG/KDPG aldolase family.</text>
</comment>
<dbReference type="OrthoDB" id="9805177at2"/>
<reference evidence="9 10" key="1">
    <citation type="submission" date="2019-03" db="EMBL/GenBank/DDBJ databases">
        <title>Draft genome of Gammaproteobacteria bacterium LSUCC0057, a member of the SAR92 clade.</title>
        <authorList>
            <person name="Lanclos V.C."/>
            <person name="Doiron C."/>
            <person name="Henson M.W."/>
            <person name="Thrash J.C."/>
        </authorList>
    </citation>
    <scope>NUCLEOTIDE SEQUENCE [LARGE SCALE GENOMIC DNA]</scope>
    <source>
        <strain evidence="9 10">LSUCC0057</strain>
    </source>
</reference>
<evidence type="ECO:0000313" key="10">
    <source>
        <dbReference type="Proteomes" id="UP000298133"/>
    </source>
</evidence>
<dbReference type="GO" id="GO:0008675">
    <property type="term" value="F:2-dehydro-3-deoxy-phosphogluconate aldolase activity"/>
    <property type="evidence" value="ECO:0007669"/>
    <property type="project" value="UniProtKB-EC"/>
</dbReference>
<dbReference type="AlphaFoldDB" id="A0A4Y8UPR8"/>
<evidence type="ECO:0000256" key="8">
    <source>
        <dbReference type="ARBA" id="ARBA00023277"/>
    </source>
</evidence>
<dbReference type="EMBL" id="SPIA01000001">
    <property type="protein sequence ID" value="TFH69273.1"/>
    <property type="molecule type" value="Genomic_DNA"/>
</dbReference>
<dbReference type="CDD" id="cd00452">
    <property type="entry name" value="KDPG_aldolase"/>
    <property type="match status" value="1"/>
</dbReference>
<dbReference type="InterPro" id="IPR031338">
    <property type="entry name" value="KDPG/KHG_AS_2"/>
</dbReference>
<organism evidence="9 10">
    <name type="scientific">Gammaproteobacteria bacterium LSUCC0057</name>
    <dbReference type="NCBI Taxonomy" id="2559237"/>
    <lineage>
        <taxon>Bacteria</taxon>
        <taxon>Pseudomonadati</taxon>
        <taxon>Pseudomonadota</taxon>
        <taxon>Gammaproteobacteria</taxon>
        <taxon>Cellvibrionales</taxon>
        <taxon>Porticoccaceae</taxon>
        <taxon>SAR92 clade</taxon>
    </lineage>
</organism>
<comment type="pathway">
    <text evidence="2">Carbohydrate acid metabolism; 2-dehydro-3-deoxy-D-gluconate degradation; D-glyceraldehyde 3-phosphate and pyruvate from 2-dehydro-3-deoxy-D-gluconate: step 2/2.</text>
</comment>
<dbReference type="NCBIfam" id="NF004325">
    <property type="entry name" value="PRK05718.1"/>
    <property type="match status" value="1"/>
</dbReference>
<dbReference type="InterPro" id="IPR031337">
    <property type="entry name" value="KDPG/KHG_AS_1"/>
</dbReference>
<dbReference type="PROSITE" id="PS00159">
    <property type="entry name" value="ALDOLASE_KDPG_KHG_1"/>
    <property type="match status" value="1"/>
</dbReference>
<dbReference type="EC" id="4.1.2.14" evidence="5"/>
<evidence type="ECO:0000256" key="1">
    <source>
        <dbReference type="ARBA" id="ARBA00000654"/>
    </source>
</evidence>
<evidence type="ECO:0000313" key="9">
    <source>
        <dbReference type="EMBL" id="TFH69273.1"/>
    </source>
</evidence>
<comment type="caution">
    <text evidence="9">The sequence shown here is derived from an EMBL/GenBank/DDBJ whole genome shotgun (WGS) entry which is preliminary data.</text>
</comment>
<evidence type="ECO:0000256" key="4">
    <source>
        <dbReference type="ARBA" id="ARBA00011233"/>
    </source>
</evidence>
<dbReference type="Proteomes" id="UP000298133">
    <property type="component" value="Unassembled WGS sequence"/>
</dbReference>
<dbReference type="InterPro" id="IPR013785">
    <property type="entry name" value="Aldolase_TIM"/>
</dbReference>
<dbReference type="PROSITE" id="PS00160">
    <property type="entry name" value="ALDOLASE_KDPG_KHG_2"/>
    <property type="match status" value="1"/>
</dbReference>
<dbReference type="Gene3D" id="3.20.20.70">
    <property type="entry name" value="Aldolase class I"/>
    <property type="match status" value="1"/>
</dbReference>
<gene>
    <name evidence="9" type="ORF">E3W66_04980</name>
</gene>
<comment type="catalytic activity">
    <reaction evidence="1">
        <text>2-dehydro-3-deoxy-6-phospho-D-gluconate = D-glyceraldehyde 3-phosphate + pyruvate</text>
        <dbReference type="Rhea" id="RHEA:17089"/>
        <dbReference type="ChEBI" id="CHEBI:15361"/>
        <dbReference type="ChEBI" id="CHEBI:57569"/>
        <dbReference type="ChEBI" id="CHEBI:59776"/>
        <dbReference type="EC" id="4.1.2.14"/>
    </reaction>
</comment>
<name>A0A4Y8UPR8_9GAMM</name>
<evidence type="ECO:0000256" key="2">
    <source>
        <dbReference type="ARBA" id="ARBA00004736"/>
    </source>
</evidence>
<keyword evidence="6" id="KW-0456">Lyase</keyword>
<evidence type="ECO:0000256" key="5">
    <source>
        <dbReference type="ARBA" id="ARBA00013063"/>
    </source>
</evidence>
<proteinExistence type="inferred from homology"/>
<dbReference type="SUPFAM" id="SSF51569">
    <property type="entry name" value="Aldolase"/>
    <property type="match status" value="1"/>
</dbReference>
<keyword evidence="10" id="KW-1185">Reference proteome</keyword>
<dbReference type="Pfam" id="PF01081">
    <property type="entry name" value="Aldolase"/>
    <property type="match status" value="1"/>
</dbReference>
<evidence type="ECO:0000256" key="3">
    <source>
        <dbReference type="ARBA" id="ARBA00006906"/>
    </source>
</evidence>
<keyword evidence="8" id="KW-0119">Carbohydrate metabolism</keyword>
<dbReference type="InterPro" id="IPR000887">
    <property type="entry name" value="Aldlse_KDPG_KHG"/>
</dbReference>
<sequence length="205" mass="20894">MRELLSSVAVVPVIVIDRLEDAVPLARALVAGGLPVLEVTLRTPVAVAAIAAMVEQVPGAVVGSGTVCSAEQIAQSVAAGCQFMVSPGATDALLMAAAKAPIPLLPGIASASELMRCQEQGYREVKFFPAEANGGVKALKAIAGPFADMRFCPTGGIGPGNVLDYLALDNVLCVGGSWVCPNELVAAQQWDKITELAAAAAALRS</sequence>
<dbReference type="NCBIfam" id="TIGR01182">
    <property type="entry name" value="eda"/>
    <property type="match status" value="1"/>
</dbReference>
<evidence type="ECO:0000256" key="7">
    <source>
        <dbReference type="ARBA" id="ARBA00023270"/>
    </source>
</evidence>
<dbReference type="PANTHER" id="PTHR30246:SF1">
    <property type="entry name" value="2-DEHYDRO-3-DEOXY-6-PHOSPHOGALACTONATE ALDOLASE-RELATED"/>
    <property type="match status" value="1"/>
</dbReference>
<comment type="subunit">
    <text evidence="4">Homotrimer.</text>
</comment>
<evidence type="ECO:0000256" key="6">
    <source>
        <dbReference type="ARBA" id="ARBA00023239"/>
    </source>
</evidence>
<protein>
    <recommendedName>
        <fullName evidence="5">2-dehydro-3-deoxy-phosphogluconate aldolase</fullName>
        <ecNumber evidence="5">4.1.2.14</ecNumber>
    </recommendedName>
</protein>
<accession>A0A4Y8UPR8</accession>
<keyword evidence="7" id="KW-0704">Schiff base</keyword>